<dbReference type="EMBL" id="BTRK01000003">
    <property type="protein sequence ID" value="GMR42275.1"/>
    <property type="molecule type" value="Genomic_DNA"/>
</dbReference>
<feature type="transmembrane region" description="Helical" evidence="1">
    <location>
        <begin position="12"/>
        <end position="32"/>
    </location>
</feature>
<evidence type="ECO:0000313" key="2">
    <source>
        <dbReference type="EMBL" id="GMR42275.1"/>
    </source>
</evidence>
<keyword evidence="3" id="KW-1185">Reference proteome</keyword>
<keyword evidence="1" id="KW-0812">Transmembrane</keyword>
<dbReference type="AlphaFoldDB" id="A0AAN5CE84"/>
<comment type="caution">
    <text evidence="2">The sequence shown here is derived from an EMBL/GenBank/DDBJ whole genome shotgun (WGS) entry which is preliminary data.</text>
</comment>
<gene>
    <name evidence="2" type="ORF">PMAYCL1PPCAC_12470</name>
</gene>
<evidence type="ECO:0000313" key="3">
    <source>
        <dbReference type="Proteomes" id="UP001328107"/>
    </source>
</evidence>
<keyword evidence="1" id="KW-1133">Transmembrane helix</keyword>
<evidence type="ECO:0008006" key="4">
    <source>
        <dbReference type="Google" id="ProtNLM"/>
    </source>
</evidence>
<dbReference type="Proteomes" id="UP001328107">
    <property type="component" value="Unassembled WGS sequence"/>
</dbReference>
<evidence type="ECO:0000256" key="1">
    <source>
        <dbReference type="SAM" id="Phobius"/>
    </source>
</evidence>
<proteinExistence type="predicted"/>
<reference evidence="3" key="1">
    <citation type="submission" date="2022-10" db="EMBL/GenBank/DDBJ databases">
        <title>Genome assembly of Pristionchus species.</title>
        <authorList>
            <person name="Yoshida K."/>
            <person name="Sommer R.J."/>
        </authorList>
    </citation>
    <scope>NUCLEOTIDE SEQUENCE [LARGE SCALE GENOMIC DNA]</scope>
    <source>
        <strain evidence="3">RS5460</strain>
    </source>
</reference>
<keyword evidence="1" id="KW-0472">Membrane</keyword>
<accession>A0AAN5CE84</accession>
<feature type="transmembrane region" description="Helical" evidence="1">
    <location>
        <begin position="115"/>
        <end position="141"/>
    </location>
</feature>
<organism evidence="2 3">
    <name type="scientific">Pristionchus mayeri</name>
    <dbReference type="NCBI Taxonomy" id="1317129"/>
    <lineage>
        <taxon>Eukaryota</taxon>
        <taxon>Metazoa</taxon>
        <taxon>Ecdysozoa</taxon>
        <taxon>Nematoda</taxon>
        <taxon>Chromadorea</taxon>
        <taxon>Rhabditida</taxon>
        <taxon>Rhabditina</taxon>
        <taxon>Diplogasteromorpha</taxon>
        <taxon>Diplogasteroidea</taxon>
        <taxon>Neodiplogasteridae</taxon>
        <taxon>Pristionchus</taxon>
    </lineage>
</organism>
<feature type="transmembrane region" description="Helical" evidence="1">
    <location>
        <begin position="44"/>
        <end position="67"/>
    </location>
</feature>
<sequence>MACSFQLILSSIIKVLIACMVIAVICLIDPSYVTAYISINYEIVIIYIFSALTLLYCVVSVILYCILSRNEGRVGTNHSIAEVLFALSQVICWLVVLGVSASVSQRTIIESGENFGWIGALSGFILGSFFLIAVIFILNVINEKILSRERLTRHSESKIGYTAGQSY</sequence>
<name>A0AAN5CE84_9BILA</name>
<protein>
    <recommendedName>
        <fullName evidence="4">MARVEL domain-containing protein</fullName>
    </recommendedName>
</protein>
<feature type="transmembrane region" description="Helical" evidence="1">
    <location>
        <begin position="79"/>
        <end position="103"/>
    </location>
</feature>